<evidence type="ECO:0000313" key="4">
    <source>
        <dbReference type="Proteomes" id="UP000308197"/>
    </source>
</evidence>
<dbReference type="AlphaFoldDB" id="A0A5C3PQ73"/>
<evidence type="ECO:0000256" key="1">
    <source>
        <dbReference type="ARBA" id="ARBA00022679"/>
    </source>
</evidence>
<dbReference type="SUPFAM" id="SSF55048">
    <property type="entry name" value="Probable ACP-binding domain of malonyl-CoA ACP transacylase"/>
    <property type="match status" value="1"/>
</dbReference>
<dbReference type="InterPro" id="IPR050444">
    <property type="entry name" value="Polyketide_Synthase"/>
</dbReference>
<reference evidence="3 4" key="1">
    <citation type="journal article" date="2019" name="Nat. Ecol. Evol.">
        <title>Megaphylogeny resolves global patterns of mushroom evolution.</title>
        <authorList>
            <person name="Varga T."/>
            <person name="Krizsan K."/>
            <person name="Foldi C."/>
            <person name="Dima B."/>
            <person name="Sanchez-Garcia M."/>
            <person name="Sanchez-Ramirez S."/>
            <person name="Szollosi G.J."/>
            <person name="Szarkandi J.G."/>
            <person name="Papp V."/>
            <person name="Albert L."/>
            <person name="Andreopoulos W."/>
            <person name="Angelini C."/>
            <person name="Antonin V."/>
            <person name="Barry K.W."/>
            <person name="Bougher N.L."/>
            <person name="Buchanan P."/>
            <person name="Buyck B."/>
            <person name="Bense V."/>
            <person name="Catcheside P."/>
            <person name="Chovatia M."/>
            <person name="Cooper J."/>
            <person name="Damon W."/>
            <person name="Desjardin D."/>
            <person name="Finy P."/>
            <person name="Geml J."/>
            <person name="Haridas S."/>
            <person name="Hughes K."/>
            <person name="Justo A."/>
            <person name="Karasinski D."/>
            <person name="Kautmanova I."/>
            <person name="Kiss B."/>
            <person name="Kocsube S."/>
            <person name="Kotiranta H."/>
            <person name="LaButti K.M."/>
            <person name="Lechner B.E."/>
            <person name="Liimatainen K."/>
            <person name="Lipzen A."/>
            <person name="Lukacs Z."/>
            <person name="Mihaltcheva S."/>
            <person name="Morgado L.N."/>
            <person name="Niskanen T."/>
            <person name="Noordeloos M.E."/>
            <person name="Ohm R.A."/>
            <person name="Ortiz-Santana B."/>
            <person name="Ovrebo C."/>
            <person name="Racz N."/>
            <person name="Riley R."/>
            <person name="Savchenko A."/>
            <person name="Shiryaev A."/>
            <person name="Soop K."/>
            <person name="Spirin V."/>
            <person name="Szebenyi C."/>
            <person name="Tomsovsky M."/>
            <person name="Tulloss R.E."/>
            <person name="Uehling J."/>
            <person name="Grigoriev I.V."/>
            <person name="Vagvolgyi C."/>
            <person name="Papp T."/>
            <person name="Martin F.M."/>
            <person name="Miettinen O."/>
            <person name="Hibbett D.S."/>
            <person name="Nagy L.G."/>
        </authorList>
    </citation>
    <scope>NUCLEOTIDE SEQUENCE [LARGE SCALE GENOMIC DNA]</scope>
    <source>
        <strain evidence="3 4">HHB13444</strain>
    </source>
</reference>
<proteinExistence type="predicted"/>
<dbReference type="Pfam" id="PF00698">
    <property type="entry name" value="Acyl_transf_1"/>
    <property type="match status" value="1"/>
</dbReference>
<organism evidence="3 4">
    <name type="scientific">Polyporus arcularius HHB13444</name>
    <dbReference type="NCBI Taxonomy" id="1314778"/>
    <lineage>
        <taxon>Eukaryota</taxon>
        <taxon>Fungi</taxon>
        <taxon>Dikarya</taxon>
        <taxon>Basidiomycota</taxon>
        <taxon>Agaricomycotina</taxon>
        <taxon>Agaricomycetes</taxon>
        <taxon>Polyporales</taxon>
        <taxon>Polyporaceae</taxon>
        <taxon>Polyporus</taxon>
    </lineage>
</organism>
<keyword evidence="4" id="KW-1185">Reference proteome</keyword>
<sequence length="395" mass="42413">MTALCATPYTLELPQMIAVMRCGDSPDHDVEHMSSFDFVVQRETDGLPVGRLLTNIGTSPKFVFVFSGEGTQYFDMGRELFRTCEPFRESILELDQAYESVVGISLVLSTGLFDNSANRPTDVLGDPWPIVITLPALTMFQLAVVDALAVAGVRPDVVVGHSAGEIAVLCASGAAGKLVALKLAIAQGQALTRLEDAEGAMAAMSCTSDQARSIIAEVCAELGEGVLEIACYNAPQALTLSGQEAHVELAVTTATAAGIPARRLNTRIPVHTSMMELCRAEFMQRLSNVFPIPAEGECVPKVPVYSSVTGGLFNGSFDPEYFWGGTVQPVLFQDAVEEMLLRHETATFVEIGPQPVLASHLHAMTEGNENITVTYPLPRIRNTQMDPHTAEPSAV</sequence>
<name>A0A5C3PQ73_9APHY</name>
<dbReference type="Proteomes" id="UP000308197">
    <property type="component" value="Unassembled WGS sequence"/>
</dbReference>
<dbReference type="InterPro" id="IPR016035">
    <property type="entry name" value="Acyl_Trfase/lysoPLipase"/>
</dbReference>
<dbReference type="PANTHER" id="PTHR45681">
    <property type="entry name" value="POLYKETIDE SYNTHASE 44-RELATED"/>
    <property type="match status" value="1"/>
</dbReference>
<dbReference type="GO" id="GO:0016740">
    <property type="term" value="F:transferase activity"/>
    <property type="evidence" value="ECO:0007669"/>
    <property type="project" value="UniProtKB-KW"/>
</dbReference>
<accession>A0A5C3PQ73</accession>
<dbReference type="InterPro" id="IPR016036">
    <property type="entry name" value="Malonyl_transacylase_ACP-bd"/>
</dbReference>
<dbReference type="Gene3D" id="3.40.366.10">
    <property type="entry name" value="Malonyl-Coenzyme A Acyl Carrier Protein, domain 2"/>
    <property type="match status" value="1"/>
</dbReference>
<dbReference type="InterPro" id="IPR014043">
    <property type="entry name" value="Acyl_transferase_dom"/>
</dbReference>
<evidence type="ECO:0000313" key="3">
    <source>
        <dbReference type="EMBL" id="TFK91267.1"/>
    </source>
</evidence>
<protein>
    <submittedName>
        <fullName evidence="3">FabD/lysophospholipase-like protein</fullName>
    </submittedName>
</protein>
<dbReference type="InParanoid" id="A0A5C3PQ73"/>
<feature type="domain" description="Malonyl-CoA:ACP transacylase (MAT)" evidence="2">
    <location>
        <begin position="65"/>
        <end position="380"/>
    </location>
</feature>
<dbReference type="InterPro" id="IPR001227">
    <property type="entry name" value="Ac_transferase_dom_sf"/>
</dbReference>
<gene>
    <name evidence="3" type="ORF">K466DRAFT_651109</name>
</gene>
<dbReference type="SMART" id="SM00827">
    <property type="entry name" value="PKS_AT"/>
    <property type="match status" value="1"/>
</dbReference>
<dbReference type="PANTHER" id="PTHR45681:SF6">
    <property type="entry name" value="POLYKETIDE SYNTHASE 37"/>
    <property type="match status" value="1"/>
</dbReference>
<dbReference type="SUPFAM" id="SSF52151">
    <property type="entry name" value="FabD/lysophospholipase-like"/>
    <property type="match status" value="1"/>
</dbReference>
<evidence type="ECO:0000259" key="2">
    <source>
        <dbReference type="SMART" id="SM00827"/>
    </source>
</evidence>
<dbReference type="EMBL" id="ML211024">
    <property type="protein sequence ID" value="TFK91267.1"/>
    <property type="molecule type" value="Genomic_DNA"/>
</dbReference>
<dbReference type="STRING" id="1314778.A0A5C3PQ73"/>
<keyword evidence="1" id="KW-0808">Transferase</keyword>